<protein>
    <recommendedName>
        <fullName evidence="10">ER membrane protein complex subunit 7 beta-sandwich domain-containing protein</fullName>
    </recommendedName>
</protein>
<feature type="domain" description="ER membrane protein complex subunit 7 beta-sandwich" evidence="10">
    <location>
        <begin position="36"/>
        <end position="145"/>
    </location>
</feature>
<dbReference type="Proteomes" id="UP001165060">
    <property type="component" value="Unassembled WGS sequence"/>
</dbReference>
<feature type="compositionally biased region" description="Basic and acidic residues" evidence="7">
    <location>
        <begin position="196"/>
        <end position="214"/>
    </location>
</feature>
<evidence type="ECO:0000313" key="11">
    <source>
        <dbReference type="EMBL" id="GMI38298.1"/>
    </source>
</evidence>
<keyword evidence="12" id="KW-1185">Reference proteome</keyword>
<evidence type="ECO:0000256" key="3">
    <source>
        <dbReference type="ARBA" id="ARBA00022692"/>
    </source>
</evidence>
<dbReference type="PANTHER" id="PTHR13605:SF4">
    <property type="entry name" value="ER MEMBRANE PROTEIN COMPLEX SUBUNIT 7"/>
    <property type="match status" value="1"/>
</dbReference>
<sequence length="222" mass="24385">MLALLLLGLLGVSLAEPTTTLRGRLVLPPSNIPFPNATVVSLDGGLQTSVTTAAGEFAFYDVAPGVYIIEALSTTHAFSSVKVQLKEDAMDAPNCNSYMFVGAEKKAVVDCATNLELTALATVNYFEKKPPFNIKGLFMNPMLLMMLGGGAMMWYMPKMMEGMDPEQRAQMAKQMEMQSDPSKMFESLFNGDDDDDKKQAQAEPKREIKAERGQKARRGKRD</sequence>
<evidence type="ECO:0000256" key="2">
    <source>
        <dbReference type="ARBA" id="ARBA00008880"/>
    </source>
</evidence>
<keyword evidence="4 9" id="KW-0732">Signal</keyword>
<dbReference type="InterPro" id="IPR013784">
    <property type="entry name" value="Carb-bd-like_fold"/>
</dbReference>
<evidence type="ECO:0000256" key="7">
    <source>
        <dbReference type="SAM" id="MobiDB-lite"/>
    </source>
</evidence>
<dbReference type="InterPro" id="IPR039163">
    <property type="entry name" value="EMC7"/>
</dbReference>
<dbReference type="InterPro" id="IPR019008">
    <property type="entry name" value="Beta_sandwich_EMC7"/>
</dbReference>
<feature type="signal peptide" evidence="9">
    <location>
        <begin position="1"/>
        <end position="15"/>
    </location>
</feature>
<dbReference type="EMBL" id="BRYB01000815">
    <property type="protein sequence ID" value="GMI38298.1"/>
    <property type="molecule type" value="Genomic_DNA"/>
</dbReference>
<feature type="region of interest" description="Disordered" evidence="7">
    <location>
        <begin position="166"/>
        <end position="222"/>
    </location>
</feature>
<comment type="caution">
    <text evidence="11">The sequence shown here is derived from an EMBL/GenBank/DDBJ whole genome shotgun (WGS) entry which is preliminary data.</text>
</comment>
<evidence type="ECO:0000313" key="12">
    <source>
        <dbReference type="Proteomes" id="UP001165060"/>
    </source>
</evidence>
<evidence type="ECO:0000259" key="10">
    <source>
        <dbReference type="Pfam" id="PF09430"/>
    </source>
</evidence>
<comment type="similarity">
    <text evidence="2">Belongs to the EMC7 family.</text>
</comment>
<feature type="chain" id="PRO_5045913893" description="ER membrane protein complex subunit 7 beta-sandwich domain-containing protein" evidence="9">
    <location>
        <begin position="16"/>
        <end position="222"/>
    </location>
</feature>
<evidence type="ECO:0000256" key="4">
    <source>
        <dbReference type="ARBA" id="ARBA00022729"/>
    </source>
</evidence>
<evidence type="ECO:0000256" key="9">
    <source>
        <dbReference type="SAM" id="SignalP"/>
    </source>
</evidence>
<gene>
    <name evidence="11" type="ORF">TeGR_g9300</name>
</gene>
<dbReference type="PANTHER" id="PTHR13605">
    <property type="entry name" value="ER MEMBRANE PROTEIN COMPLEX SUBUNIT 7"/>
    <property type="match status" value="1"/>
</dbReference>
<feature type="transmembrane region" description="Helical" evidence="8">
    <location>
        <begin position="137"/>
        <end position="156"/>
    </location>
</feature>
<evidence type="ECO:0000256" key="1">
    <source>
        <dbReference type="ARBA" id="ARBA00004167"/>
    </source>
</evidence>
<evidence type="ECO:0000256" key="6">
    <source>
        <dbReference type="ARBA" id="ARBA00023136"/>
    </source>
</evidence>
<keyword evidence="6 8" id="KW-0472">Membrane</keyword>
<evidence type="ECO:0000256" key="5">
    <source>
        <dbReference type="ARBA" id="ARBA00022989"/>
    </source>
</evidence>
<reference evidence="11 12" key="1">
    <citation type="journal article" date="2023" name="Commun. Biol.">
        <title>Genome analysis of Parmales, the sister group of diatoms, reveals the evolutionary specialization of diatoms from phago-mixotrophs to photoautotrophs.</title>
        <authorList>
            <person name="Ban H."/>
            <person name="Sato S."/>
            <person name="Yoshikawa S."/>
            <person name="Yamada K."/>
            <person name="Nakamura Y."/>
            <person name="Ichinomiya M."/>
            <person name="Sato N."/>
            <person name="Blanc-Mathieu R."/>
            <person name="Endo H."/>
            <person name="Kuwata A."/>
            <person name="Ogata H."/>
        </authorList>
    </citation>
    <scope>NUCLEOTIDE SEQUENCE [LARGE SCALE GENOMIC DNA]</scope>
</reference>
<dbReference type="Pfam" id="PF09430">
    <property type="entry name" value="EMC7_beta-sandw"/>
    <property type="match status" value="1"/>
</dbReference>
<accession>A0ABQ6N1A3</accession>
<evidence type="ECO:0000256" key="8">
    <source>
        <dbReference type="SAM" id="Phobius"/>
    </source>
</evidence>
<dbReference type="SUPFAM" id="SSF49452">
    <property type="entry name" value="Starch-binding domain-like"/>
    <property type="match status" value="1"/>
</dbReference>
<name>A0ABQ6N1A3_9STRA</name>
<keyword evidence="5 8" id="KW-1133">Transmembrane helix</keyword>
<proteinExistence type="inferred from homology"/>
<comment type="subcellular location">
    <subcellularLocation>
        <location evidence="1">Membrane</location>
        <topology evidence="1">Single-pass membrane protein</topology>
    </subcellularLocation>
</comment>
<keyword evidence="3 8" id="KW-0812">Transmembrane</keyword>
<organism evidence="11 12">
    <name type="scientific">Tetraparma gracilis</name>
    <dbReference type="NCBI Taxonomy" id="2962635"/>
    <lineage>
        <taxon>Eukaryota</taxon>
        <taxon>Sar</taxon>
        <taxon>Stramenopiles</taxon>
        <taxon>Ochrophyta</taxon>
        <taxon>Bolidophyceae</taxon>
        <taxon>Parmales</taxon>
        <taxon>Triparmaceae</taxon>
        <taxon>Tetraparma</taxon>
    </lineage>
</organism>